<dbReference type="AlphaFoldDB" id="A0A2D4H7B0"/>
<reference evidence="1" key="1">
    <citation type="submission" date="2017-07" db="EMBL/GenBank/DDBJ databases">
        <authorList>
            <person name="Mikheyev A."/>
            <person name="Grau M."/>
        </authorList>
    </citation>
    <scope>NUCLEOTIDE SEQUENCE</scope>
    <source>
        <tissue evidence="1">Venom_gland</tissue>
    </source>
</reference>
<dbReference type="EMBL" id="IACK01005688">
    <property type="protein sequence ID" value="LAA67832.1"/>
    <property type="molecule type" value="Transcribed_RNA"/>
</dbReference>
<sequence length="109" mass="12797">MIVIIRKDPNRTVRFQEYNMVLNVEFLKQITKKLENKNSFNLSLDSPWRYSDVPRSSSMVLGSLTTELVRERRELERTEPSVSFVDCSQRNGDFPPSACMYWKAKHVIP</sequence>
<accession>A0A2D4H7B0</accession>
<protein>
    <submittedName>
        <fullName evidence="1">Uncharacterized protein</fullName>
    </submittedName>
</protein>
<evidence type="ECO:0000313" key="1">
    <source>
        <dbReference type="EMBL" id="LAA67832.1"/>
    </source>
</evidence>
<proteinExistence type="predicted"/>
<reference evidence="1" key="2">
    <citation type="submission" date="2017-11" db="EMBL/GenBank/DDBJ databases">
        <title>Coralsnake Venomics: Analyses of Venom Gland Transcriptomes and Proteomes of Six Brazilian Taxa.</title>
        <authorList>
            <person name="Aird S.D."/>
            <person name="Jorge da Silva N."/>
            <person name="Qiu L."/>
            <person name="Villar-Briones A."/>
            <person name="Aparecida-Saddi V."/>
            <person name="Campos-Telles M.P."/>
            <person name="Grau M."/>
            <person name="Mikheyev A.S."/>
        </authorList>
    </citation>
    <scope>NUCLEOTIDE SEQUENCE</scope>
    <source>
        <tissue evidence="1">Venom_gland</tissue>
    </source>
</reference>
<name>A0A2D4H7B0_MICLE</name>
<organism evidence="1">
    <name type="scientific">Micrurus lemniscatus lemniscatus</name>
    <dbReference type="NCBI Taxonomy" id="129467"/>
    <lineage>
        <taxon>Eukaryota</taxon>
        <taxon>Metazoa</taxon>
        <taxon>Chordata</taxon>
        <taxon>Craniata</taxon>
        <taxon>Vertebrata</taxon>
        <taxon>Euteleostomi</taxon>
        <taxon>Lepidosauria</taxon>
        <taxon>Squamata</taxon>
        <taxon>Bifurcata</taxon>
        <taxon>Unidentata</taxon>
        <taxon>Episquamata</taxon>
        <taxon>Toxicofera</taxon>
        <taxon>Serpentes</taxon>
        <taxon>Colubroidea</taxon>
        <taxon>Elapidae</taxon>
        <taxon>Elapinae</taxon>
        <taxon>Micrurus</taxon>
    </lineage>
</organism>